<gene>
    <name evidence="2" type="ORF">K402DRAFT_466848</name>
</gene>
<evidence type="ECO:0000313" key="2">
    <source>
        <dbReference type="EMBL" id="KAF1982393.1"/>
    </source>
</evidence>
<feature type="coiled-coil region" evidence="1">
    <location>
        <begin position="128"/>
        <end position="155"/>
    </location>
</feature>
<keyword evidence="3" id="KW-1185">Reference proteome</keyword>
<sequence length="212" mass="22839">MPLKRGDEQKNVCVRCAAKGGSICLPLPVEAMEQRKVLQNALVAFYALKEGDAGIGQQRKVVKDAAVLLHTAVKAISPAFIRTFTAHHGLDRLDQQLTVRFNPDRSEAARAGSPLEGGITILVDVSPDAAMKALNKELEAECDALEGKLTRTRQAFVGLHGLLDESQLQKAKIPTWAMKDVSEAANVKEFFPGGVPKELLAPAVEGDSDSEE</sequence>
<dbReference type="AlphaFoldDB" id="A0A6G1GN59"/>
<proteinExistence type="predicted"/>
<organism evidence="2 3">
    <name type="scientific">Aulographum hederae CBS 113979</name>
    <dbReference type="NCBI Taxonomy" id="1176131"/>
    <lineage>
        <taxon>Eukaryota</taxon>
        <taxon>Fungi</taxon>
        <taxon>Dikarya</taxon>
        <taxon>Ascomycota</taxon>
        <taxon>Pezizomycotina</taxon>
        <taxon>Dothideomycetes</taxon>
        <taxon>Pleosporomycetidae</taxon>
        <taxon>Aulographales</taxon>
        <taxon>Aulographaceae</taxon>
    </lineage>
</organism>
<accession>A0A6G1GN59</accession>
<reference evidence="2" key="1">
    <citation type="journal article" date="2020" name="Stud. Mycol.">
        <title>101 Dothideomycetes genomes: a test case for predicting lifestyles and emergence of pathogens.</title>
        <authorList>
            <person name="Haridas S."/>
            <person name="Albert R."/>
            <person name="Binder M."/>
            <person name="Bloem J."/>
            <person name="Labutti K."/>
            <person name="Salamov A."/>
            <person name="Andreopoulos B."/>
            <person name="Baker S."/>
            <person name="Barry K."/>
            <person name="Bills G."/>
            <person name="Bluhm B."/>
            <person name="Cannon C."/>
            <person name="Castanera R."/>
            <person name="Culley D."/>
            <person name="Daum C."/>
            <person name="Ezra D."/>
            <person name="Gonzalez J."/>
            <person name="Henrissat B."/>
            <person name="Kuo A."/>
            <person name="Liang C."/>
            <person name="Lipzen A."/>
            <person name="Lutzoni F."/>
            <person name="Magnuson J."/>
            <person name="Mondo S."/>
            <person name="Nolan M."/>
            <person name="Ohm R."/>
            <person name="Pangilinan J."/>
            <person name="Park H.-J."/>
            <person name="Ramirez L."/>
            <person name="Alfaro M."/>
            <person name="Sun H."/>
            <person name="Tritt A."/>
            <person name="Yoshinaga Y."/>
            <person name="Zwiers L.-H."/>
            <person name="Turgeon B."/>
            <person name="Goodwin S."/>
            <person name="Spatafora J."/>
            <person name="Crous P."/>
            <person name="Grigoriev I."/>
        </authorList>
    </citation>
    <scope>NUCLEOTIDE SEQUENCE</scope>
    <source>
        <strain evidence="2">CBS 113979</strain>
    </source>
</reference>
<dbReference type="Proteomes" id="UP000800041">
    <property type="component" value="Unassembled WGS sequence"/>
</dbReference>
<protein>
    <submittedName>
        <fullName evidence="2">Uncharacterized protein</fullName>
    </submittedName>
</protein>
<dbReference type="EMBL" id="ML977185">
    <property type="protein sequence ID" value="KAF1982393.1"/>
    <property type="molecule type" value="Genomic_DNA"/>
</dbReference>
<evidence type="ECO:0000256" key="1">
    <source>
        <dbReference type="SAM" id="Coils"/>
    </source>
</evidence>
<name>A0A6G1GN59_9PEZI</name>
<evidence type="ECO:0000313" key="3">
    <source>
        <dbReference type="Proteomes" id="UP000800041"/>
    </source>
</evidence>
<keyword evidence="1" id="KW-0175">Coiled coil</keyword>